<evidence type="ECO:0000313" key="4">
    <source>
        <dbReference type="Proteomes" id="UP001632038"/>
    </source>
</evidence>
<dbReference type="SMART" id="SM01314">
    <property type="entry name" value="SnAC"/>
    <property type="match status" value="1"/>
</dbReference>
<keyword evidence="4" id="KW-1185">Reference proteome</keyword>
<sequence length="174" mass="19895">MDEKRRQRENYRSRLMEEHEVPECVYAVPDITKGKLHDDTPVTLTGKRIRKEVIRDDVISEPQFMKAVENGNDKSKHFLKRRRDNNNNIIIINNNTNVQQLAISELAAKSNIVEEKSETVSIRSEGKSEDGYGWGPRRANMEGESSGKSGLEFTEGGLNGLTWTVHRRKRSSLV</sequence>
<gene>
    <name evidence="3" type="ORF">CASFOL_005316</name>
</gene>
<feature type="domain" description="Snf2 ATP coupling" evidence="2">
    <location>
        <begin position="3"/>
        <end position="65"/>
    </location>
</feature>
<name>A0ABD3E339_9LAMI</name>
<dbReference type="EMBL" id="JAVIJP010000007">
    <property type="protein sequence ID" value="KAL3648913.1"/>
    <property type="molecule type" value="Genomic_DNA"/>
</dbReference>
<organism evidence="3 4">
    <name type="scientific">Castilleja foliolosa</name>
    <dbReference type="NCBI Taxonomy" id="1961234"/>
    <lineage>
        <taxon>Eukaryota</taxon>
        <taxon>Viridiplantae</taxon>
        <taxon>Streptophyta</taxon>
        <taxon>Embryophyta</taxon>
        <taxon>Tracheophyta</taxon>
        <taxon>Spermatophyta</taxon>
        <taxon>Magnoliopsida</taxon>
        <taxon>eudicotyledons</taxon>
        <taxon>Gunneridae</taxon>
        <taxon>Pentapetalae</taxon>
        <taxon>asterids</taxon>
        <taxon>lamiids</taxon>
        <taxon>Lamiales</taxon>
        <taxon>Orobanchaceae</taxon>
        <taxon>Pedicularideae</taxon>
        <taxon>Castillejinae</taxon>
        <taxon>Castilleja</taxon>
    </lineage>
</organism>
<evidence type="ECO:0000256" key="1">
    <source>
        <dbReference type="SAM" id="MobiDB-lite"/>
    </source>
</evidence>
<protein>
    <recommendedName>
        <fullName evidence="2">Snf2 ATP coupling domain-containing protein</fullName>
    </recommendedName>
</protein>
<feature type="region of interest" description="Disordered" evidence="1">
    <location>
        <begin position="122"/>
        <end position="153"/>
    </location>
</feature>
<dbReference type="InterPro" id="IPR029295">
    <property type="entry name" value="SnAC"/>
</dbReference>
<proteinExistence type="predicted"/>
<accession>A0ABD3E339</accession>
<evidence type="ECO:0000259" key="2">
    <source>
        <dbReference type="SMART" id="SM01314"/>
    </source>
</evidence>
<comment type="caution">
    <text evidence="3">The sequence shown here is derived from an EMBL/GenBank/DDBJ whole genome shotgun (WGS) entry which is preliminary data.</text>
</comment>
<reference evidence="4" key="1">
    <citation type="journal article" date="2024" name="IScience">
        <title>Strigolactones Initiate the Formation of Haustorium-like Structures in Castilleja.</title>
        <authorList>
            <person name="Buerger M."/>
            <person name="Peterson D."/>
            <person name="Chory J."/>
        </authorList>
    </citation>
    <scope>NUCLEOTIDE SEQUENCE [LARGE SCALE GENOMIC DNA]</scope>
</reference>
<dbReference type="AlphaFoldDB" id="A0ABD3E339"/>
<dbReference type="Proteomes" id="UP001632038">
    <property type="component" value="Unassembled WGS sequence"/>
</dbReference>
<evidence type="ECO:0000313" key="3">
    <source>
        <dbReference type="EMBL" id="KAL3648913.1"/>
    </source>
</evidence>
<dbReference type="Pfam" id="PF14619">
    <property type="entry name" value="SnAC"/>
    <property type="match status" value="1"/>
</dbReference>